<name>A0A815WWN1_9BILA</name>
<protein>
    <recommendedName>
        <fullName evidence="1">N-acetyltransferase domain-containing protein</fullName>
    </recommendedName>
</protein>
<organism evidence="3 4">
    <name type="scientific">Rotaria sordida</name>
    <dbReference type="NCBI Taxonomy" id="392033"/>
    <lineage>
        <taxon>Eukaryota</taxon>
        <taxon>Metazoa</taxon>
        <taxon>Spiralia</taxon>
        <taxon>Gnathifera</taxon>
        <taxon>Rotifera</taxon>
        <taxon>Eurotatoria</taxon>
        <taxon>Bdelloidea</taxon>
        <taxon>Philodinida</taxon>
        <taxon>Philodinidae</taxon>
        <taxon>Rotaria</taxon>
    </lineage>
</organism>
<sequence>MIENASTESSKNENPKEFGVSLISRVATLSDCESLSLLVNSSCRGESAGQGWVSTHTFIDGQRIDIQILTDIINDKTNIILVFFDPTDKILVGCVHLQHKPALKSVHLGMLTVRPDLQTRGYGKFILSMAESYAVNKWNIDYIDMTVLIQTPELIEYYKRRGYIETGQREPYPMHDNRYGIPKRTDLEFCVLKKTF</sequence>
<proteinExistence type="predicted"/>
<dbReference type="EMBL" id="CAJNOT010000483">
    <property type="protein sequence ID" value="CAF0997187.1"/>
    <property type="molecule type" value="Genomic_DNA"/>
</dbReference>
<evidence type="ECO:0000313" key="2">
    <source>
        <dbReference type="EMBL" id="CAF0997187.1"/>
    </source>
</evidence>
<dbReference type="AlphaFoldDB" id="A0A815WWN1"/>
<evidence type="ECO:0000259" key="1">
    <source>
        <dbReference type="PROSITE" id="PS51186"/>
    </source>
</evidence>
<dbReference type="Pfam" id="PF00583">
    <property type="entry name" value="Acetyltransf_1"/>
    <property type="match status" value="1"/>
</dbReference>
<dbReference type="GO" id="GO:0016747">
    <property type="term" value="F:acyltransferase activity, transferring groups other than amino-acyl groups"/>
    <property type="evidence" value="ECO:0007669"/>
    <property type="project" value="InterPro"/>
</dbReference>
<dbReference type="SUPFAM" id="SSF55729">
    <property type="entry name" value="Acyl-CoA N-acyltransferases (Nat)"/>
    <property type="match status" value="1"/>
</dbReference>
<dbReference type="EMBL" id="CAJNOU010010594">
    <property type="protein sequence ID" value="CAF1553065.1"/>
    <property type="molecule type" value="Genomic_DNA"/>
</dbReference>
<dbReference type="InterPro" id="IPR016181">
    <property type="entry name" value="Acyl_CoA_acyltransferase"/>
</dbReference>
<dbReference type="Gene3D" id="3.40.630.30">
    <property type="match status" value="1"/>
</dbReference>
<dbReference type="PROSITE" id="PS51186">
    <property type="entry name" value="GNAT"/>
    <property type="match status" value="1"/>
</dbReference>
<comment type="caution">
    <text evidence="3">The sequence shown here is derived from an EMBL/GenBank/DDBJ whole genome shotgun (WGS) entry which is preliminary data.</text>
</comment>
<accession>A0A815WWN1</accession>
<evidence type="ECO:0000313" key="4">
    <source>
        <dbReference type="Proteomes" id="UP000663889"/>
    </source>
</evidence>
<dbReference type="CDD" id="cd04301">
    <property type="entry name" value="NAT_SF"/>
    <property type="match status" value="1"/>
</dbReference>
<evidence type="ECO:0000313" key="3">
    <source>
        <dbReference type="EMBL" id="CAF1553065.1"/>
    </source>
</evidence>
<dbReference type="Proteomes" id="UP000663889">
    <property type="component" value="Unassembled WGS sequence"/>
</dbReference>
<feature type="domain" description="N-acetyltransferase" evidence="1">
    <location>
        <begin position="24"/>
        <end position="188"/>
    </location>
</feature>
<dbReference type="InterPro" id="IPR000182">
    <property type="entry name" value="GNAT_dom"/>
</dbReference>
<gene>
    <name evidence="3" type="ORF">SEV965_LOCUS38797</name>
    <name evidence="2" type="ORF">ZHD862_LOCUS12332</name>
</gene>
<reference evidence="3" key="1">
    <citation type="submission" date="2021-02" db="EMBL/GenBank/DDBJ databases">
        <authorList>
            <person name="Nowell W R."/>
        </authorList>
    </citation>
    <scope>NUCLEOTIDE SEQUENCE</scope>
</reference>
<dbReference type="Proteomes" id="UP000663864">
    <property type="component" value="Unassembled WGS sequence"/>
</dbReference>